<name>A0A7D6ZLH0_9NOCA</name>
<dbReference type="RefSeq" id="WP_181583785.1">
    <property type="nucleotide sequence ID" value="NZ_CP059399.1"/>
</dbReference>
<gene>
    <name evidence="3" type="ORF">H0264_10505</name>
</gene>
<proteinExistence type="predicted"/>
<organism evidence="3 4">
    <name type="scientific">Nocardia huaxiensis</name>
    <dbReference type="NCBI Taxonomy" id="2755382"/>
    <lineage>
        <taxon>Bacteria</taxon>
        <taxon>Bacillati</taxon>
        <taxon>Actinomycetota</taxon>
        <taxon>Actinomycetes</taxon>
        <taxon>Mycobacteriales</taxon>
        <taxon>Nocardiaceae</taxon>
        <taxon>Nocardia</taxon>
    </lineage>
</organism>
<dbReference type="Pfam" id="PF24088">
    <property type="entry name" value="DUF7373"/>
    <property type="match status" value="1"/>
</dbReference>
<dbReference type="PROSITE" id="PS51257">
    <property type="entry name" value="PROKAR_LIPOPROTEIN"/>
    <property type="match status" value="1"/>
</dbReference>
<evidence type="ECO:0000313" key="4">
    <source>
        <dbReference type="Proteomes" id="UP000515512"/>
    </source>
</evidence>
<dbReference type="Proteomes" id="UP000515512">
    <property type="component" value="Chromosome"/>
</dbReference>
<feature type="domain" description="DUF7373" evidence="1">
    <location>
        <begin position="53"/>
        <end position="247"/>
    </location>
</feature>
<evidence type="ECO:0000313" key="3">
    <source>
        <dbReference type="EMBL" id="QLY32620.1"/>
    </source>
</evidence>
<protein>
    <submittedName>
        <fullName evidence="3">Uncharacterized protein</fullName>
    </submittedName>
</protein>
<dbReference type="AlphaFoldDB" id="A0A7D6ZLH0"/>
<evidence type="ECO:0000259" key="2">
    <source>
        <dbReference type="Pfam" id="PF24092"/>
    </source>
</evidence>
<dbReference type="InterPro" id="IPR055797">
    <property type="entry name" value="DUF7373"/>
</dbReference>
<dbReference type="EMBL" id="CP059399">
    <property type="protein sequence ID" value="QLY32620.1"/>
    <property type="molecule type" value="Genomic_DNA"/>
</dbReference>
<accession>A0A7D6ZLH0</accession>
<reference evidence="3 4" key="1">
    <citation type="submission" date="2020-07" db="EMBL/GenBank/DDBJ databases">
        <authorList>
            <person name="Zhuang K."/>
            <person name="Ran Y."/>
        </authorList>
    </citation>
    <scope>NUCLEOTIDE SEQUENCE [LARGE SCALE GENOMIC DNA]</scope>
    <source>
        <strain evidence="3 4">WCH-YHL-001</strain>
    </source>
</reference>
<evidence type="ECO:0000259" key="1">
    <source>
        <dbReference type="Pfam" id="PF24088"/>
    </source>
</evidence>
<sequence length="422" mass="44873">MRRSERLPRWVTALFAVGLVTGCTSTVPGTPEPAGLGVLDVGGWDTTPLPVPGNGKTSYGRIVESARLADAVINPIDVIGTLGYATPALVPTPLASVGILADVARPILTEYGMIAGYSMGANDTGGERSTLAAKSRMIRVTVLSFPDAGAATAAAQRIEEADFAAGAGNEPVTIPGHEGAHSHWRPGVPTLGVYTAHGSFLVALYIRLPEPDSTALAAVAASTLDKQLPQLDTFTPTPSGRLADLPLDPDGVLRRMVSMRPGQWTYPSLSRRENYIDEVSVAIGMRLNGGIVFGPGGVDHLMRTEQTDPTAPGELGIDRMAVTGVETLYRFTDASKARWYYQALVDAIARQVTSSTDGDRTVIAGPAGVPDVFCYRIEFHGADPYNRCYLLDGRYMATVIGPDETFTRQRAAAQYALLVNTR</sequence>
<keyword evidence="4" id="KW-1185">Reference proteome</keyword>
<dbReference type="InterPro" id="IPR056463">
    <property type="entry name" value="DUF7373_C"/>
</dbReference>
<feature type="domain" description="DUF7373" evidence="2">
    <location>
        <begin position="289"/>
        <end position="420"/>
    </location>
</feature>
<dbReference type="Pfam" id="PF24092">
    <property type="entry name" value="DUF7373_C"/>
    <property type="match status" value="1"/>
</dbReference>
<dbReference type="KEGG" id="nhu:H0264_10505"/>